<dbReference type="NCBIfam" id="TIGR01790">
    <property type="entry name" value="carotene-cycl"/>
    <property type="match status" value="1"/>
</dbReference>
<evidence type="ECO:0008006" key="5">
    <source>
        <dbReference type="Google" id="ProtNLM"/>
    </source>
</evidence>
<dbReference type="PANTHER" id="PTHR39757:SF3">
    <property type="entry name" value="LYCOPENE EPSILON CYCLASE, CHLOROPLASTIC"/>
    <property type="match status" value="1"/>
</dbReference>
<comment type="similarity">
    <text evidence="2">Belongs to the lycopene cyclase family.</text>
</comment>
<dbReference type="InterPro" id="IPR010108">
    <property type="entry name" value="Lycopene_cyclase_b/e"/>
</dbReference>
<dbReference type="Gene3D" id="3.50.50.60">
    <property type="entry name" value="FAD/NAD(P)-binding domain"/>
    <property type="match status" value="1"/>
</dbReference>
<dbReference type="AlphaFoldDB" id="A0A1D1ZU84"/>
<feature type="region of interest" description="Disordered" evidence="3">
    <location>
        <begin position="535"/>
        <end position="558"/>
    </location>
</feature>
<evidence type="ECO:0000256" key="3">
    <source>
        <dbReference type="SAM" id="MobiDB-lite"/>
    </source>
</evidence>
<organism evidence="4">
    <name type="scientific">Auxenochlorella protothecoides</name>
    <name type="common">Green microalga</name>
    <name type="synonym">Chlorella protothecoides</name>
    <dbReference type="NCBI Taxonomy" id="3075"/>
    <lineage>
        <taxon>Eukaryota</taxon>
        <taxon>Viridiplantae</taxon>
        <taxon>Chlorophyta</taxon>
        <taxon>core chlorophytes</taxon>
        <taxon>Trebouxiophyceae</taxon>
        <taxon>Chlorellales</taxon>
        <taxon>Chlorellaceae</taxon>
        <taxon>Auxenochlorella</taxon>
    </lineage>
</organism>
<gene>
    <name evidence="4" type="ORF">g.20863</name>
</gene>
<accession>A0A1D1ZU84</accession>
<protein>
    <recommendedName>
        <fullName evidence="5">Lycopene epsilon cyclase, chloroplastic</fullName>
    </recommendedName>
</protein>
<dbReference type="GO" id="GO:0016117">
    <property type="term" value="P:carotenoid biosynthetic process"/>
    <property type="evidence" value="ECO:0007669"/>
    <property type="project" value="InterPro"/>
</dbReference>
<comment type="pathway">
    <text evidence="1">Carotenoid biosynthesis.</text>
</comment>
<dbReference type="Pfam" id="PF05834">
    <property type="entry name" value="Lycopene_cycl"/>
    <property type="match status" value="1"/>
</dbReference>
<dbReference type="PANTHER" id="PTHR39757">
    <property type="match status" value="1"/>
</dbReference>
<reference evidence="4" key="1">
    <citation type="submission" date="2015-08" db="EMBL/GenBank/DDBJ databases">
        <authorList>
            <person name="Babu N.S."/>
            <person name="Beckwith C.J."/>
            <person name="Beseler K.G."/>
            <person name="Brison A."/>
            <person name="Carone J.V."/>
            <person name="Caskin T.P."/>
            <person name="Diamond M."/>
            <person name="Durham M.E."/>
            <person name="Foxe J.M."/>
            <person name="Go M."/>
            <person name="Henderson B.A."/>
            <person name="Jones I.B."/>
            <person name="McGettigan J.A."/>
            <person name="Micheletti S.J."/>
            <person name="Nasrallah M.E."/>
            <person name="Ortiz D."/>
            <person name="Piller C.R."/>
            <person name="Privatt S.R."/>
            <person name="Schneider S.L."/>
            <person name="Sharp S."/>
            <person name="Smith T.C."/>
            <person name="Stanton J.D."/>
            <person name="Ullery H.E."/>
            <person name="Wilson R.J."/>
            <person name="Serrano M.G."/>
            <person name="Buck G."/>
            <person name="Lee V."/>
            <person name="Wang Y."/>
            <person name="Carvalho R."/>
            <person name="Voegtly L."/>
            <person name="Shi R."/>
            <person name="Duckworth R."/>
            <person name="Johnson A."/>
            <person name="Loviza R."/>
            <person name="Walstead R."/>
            <person name="Shah Z."/>
            <person name="Kiflezghi M."/>
            <person name="Wade K."/>
            <person name="Ball S.L."/>
            <person name="Bradley K.W."/>
            <person name="Asai D.J."/>
            <person name="Bowman C.A."/>
            <person name="Russell D.A."/>
            <person name="Pope W.H."/>
            <person name="Jacobs-Sera D."/>
            <person name="Hendrix R.W."/>
            <person name="Hatfull G.F."/>
        </authorList>
    </citation>
    <scope>NUCLEOTIDE SEQUENCE</scope>
</reference>
<feature type="region of interest" description="Disordered" evidence="3">
    <location>
        <begin position="52"/>
        <end position="94"/>
    </location>
</feature>
<dbReference type="SUPFAM" id="SSF51905">
    <property type="entry name" value="FAD/NAD(P)-binding domain"/>
    <property type="match status" value="1"/>
</dbReference>
<evidence type="ECO:0000256" key="1">
    <source>
        <dbReference type="ARBA" id="ARBA00004829"/>
    </source>
</evidence>
<dbReference type="EMBL" id="GDKF01008120">
    <property type="protein sequence ID" value="JAT70502.1"/>
    <property type="molecule type" value="Transcribed_RNA"/>
</dbReference>
<evidence type="ECO:0000256" key="2">
    <source>
        <dbReference type="ARBA" id="ARBA00006599"/>
    </source>
</evidence>
<dbReference type="InterPro" id="IPR036188">
    <property type="entry name" value="FAD/NAD-bd_sf"/>
</dbReference>
<proteinExistence type="inferred from homology"/>
<name>A0A1D1ZU84_AUXPR</name>
<dbReference type="PRINTS" id="PR00420">
    <property type="entry name" value="RNGMNOXGNASE"/>
</dbReference>
<evidence type="ECO:0000313" key="4">
    <source>
        <dbReference type="EMBL" id="JAT70502.1"/>
    </source>
</evidence>
<sequence>MSSLSQTIVRRPFFCSLNPPRRPSGFHAAVTPSPLRPSKWAVPSLAPSLSDVADASAEANQDRREGSYEQPLVQRQARKRDDQQDPLSSLLPTPDARVSPDVLVVGAGPAGLALAAELGAQGLRTTLVGDAASIFTNNYGVWADEFQALGLEHTLEHVWGDAVCYFSEGRPTRVGRAYARVDRQKLRQHLVEACQANGVTFQPGEVVDVGVKNGTASVTCQDGSVLTARLVTLASGAAAGRFLKYESSAPAVAVQTAYGIEVEVAGYDEAFDPGVMLFMDFRRHHVGLGAGGARRLRPGRHPAGGDGVWDATDEVPSFLYAMPLGGQRVFLEETCLVAKPALPFQTLKRRLERRCAALGLEIKEVHEEEWSYIPVGGPLPLADQPITAFGAAASLVHPATGYSLARSLREAKGVAAATAAALGSADSQRSVASRVWDALWSQERRKQAAFHIFGMELLCKMGVEPTAQFFTTFFSLPTRQWRGFLGSSLTSLQLLVFAGTTFVLAPLPIKTRLVRHLVQDPAGKYLLRAYTRSSQEGSATEEAPGAATAAPRDSLPAA</sequence>
<dbReference type="GO" id="GO:0016860">
    <property type="term" value="F:intramolecular oxidoreductase activity"/>
    <property type="evidence" value="ECO:0007669"/>
    <property type="project" value="UniProtKB-ARBA"/>
</dbReference>
<dbReference type="GO" id="GO:0016705">
    <property type="term" value="F:oxidoreductase activity, acting on paired donors, with incorporation or reduction of molecular oxygen"/>
    <property type="evidence" value="ECO:0007669"/>
    <property type="project" value="InterPro"/>
</dbReference>
<feature type="compositionally biased region" description="Low complexity" evidence="3">
    <location>
        <begin position="537"/>
        <end position="551"/>
    </location>
</feature>